<name>A0A8J5FYX2_ZINOF</name>
<dbReference type="PANTHER" id="PTHR35703:SF1">
    <property type="entry name" value="INACTIVE HEME OXYGENASE 2, CHLOROPLASTIC-RELATED"/>
    <property type="match status" value="1"/>
</dbReference>
<organism evidence="8 9">
    <name type="scientific">Zingiber officinale</name>
    <name type="common">Ginger</name>
    <name type="synonym">Amomum zingiber</name>
    <dbReference type="NCBI Taxonomy" id="94328"/>
    <lineage>
        <taxon>Eukaryota</taxon>
        <taxon>Viridiplantae</taxon>
        <taxon>Streptophyta</taxon>
        <taxon>Embryophyta</taxon>
        <taxon>Tracheophyta</taxon>
        <taxon>Spermatophyta</taxon>
        <taxon>Magnoliopsida</taxon>
        <taxon>Liliopsida</taxon>
        <taxon>Zingiberales</taxon>
        <taxon>Zingiberaceae</taxon>
        <taxon>Zingiber</taxon>
    </lineage>
</organism>
<dbReference type="GO" id="GO:0010024">
    <property type="term" value="P:phytochromobilin biosynthetic process"/>
    <property type="evidence" value="ECO:0007669"/>
    <property type="project" value="TreeGrafter"/>
</dbReference>
<feature type="region of interest" description="Disordered" evidence="7">
    <location>
        <begin position="90"/>
        <end position="110"/>
    </location>
</feature>
<dbReference type="Gene3D" id="1.20.910.10">
    <property type="entry name" value="Heme oxygenase-like"/>
    <property type="match status" value="1"/>
</dbReference>
<evidence type="ECO:0008006" key="10">
    <source>
        <dbReference type="Google" id="ProtNLM"/>
    </source>
</evidence>
<evidence type="ECO:0000256" key="2">
    <source>
        <dbReference type="ARBA" id="ARBA00006134"/>
    </source>
</evidence>
<evidence type="ECO:0000313" key="8">
    <source>
        <dbReference type="EMBL" id="KAG6496471.1"/>
    </source>
</evidence>
<dbReference type="InterPro" id="IPR016951">
    <property type="entry name" value="Haem_Oase_decyc_pln"/>
</dbReference>
<dbReference type="InterPro" id="IPR002051">
    <property type="entry name" value="Haem_Oase"/>
</dbReference>
<dbReference type="PANTHER" id="PTHR35703">
    <property type="entry name" value="HEME OXYGENASE 1, CHLOROPLASTIC-RELATED"/>
    <property type="match status" value="1"/>
</dbReference>
<evidence type="ECO:0000256" key="4">
    <source>
        <dbReference type="ARBA" id="ARBA00022531"/>
    </source>
</evidence>
<proteinExistence type="inferred from homology"/>
<dbReference type="InterPro" id="IPR016053">
    <property type="entry name" value="Haem_Oase-like"/>
</dbReference>
<dbReference type="GO" id="GO:0006788">
    <property type="term" value="P:heme oxidation"/>
    <property type="evidence" value="ECO:0007669"/>
    <property type="project" value="InterPro"/>
</dbReference>
<dbReference type="GO" id="GO:0004392">
    <property type="term" value="F:heme oxygenase (decyclizing) activity"/>
    <property type="evidence" value="ECO:0007669"/>
    <property type="project" value="InterPro"/>
</dbReference>
<protein>
    <recommendedName>
        <fullName evidence="10">Inactive heme oxygenase 2, chloroplastic</fullName>
    </recommendedName>
</protein>
<dbReference type="Proteomes" id="UP000734854">
    <property type="component" value="Unassembled WGS sequence"/>
</dbReference>
<evidence type="ECO:0000256" key="3">
    <source>
        <dbReference type="ARBA" id="ARBA00022528"/>
    </source>
</evidence>
<keyword evidence="6" id="KW-0809">Transit peptide</keyword>
<accession>A0A8J5FYX2</accession>
<evidence type="ECO:0000256" key="5">
    <source>
        <dbReference type="ARBA" id="ARBA00022640"/>
    </source>
</evidence>
<evidence type="ECO:0000256" key="6">
    <source>
        <dbReference type="ARBA" id="ARBA00022946"/>
    </source>
</evidence>
<keyword evidence="4" id="KW-0602">Photosynthesis</keyword>
<dbReference type="Pfam" id="PF01126">
    <property type="entry name" value="Heme_oxygenase"/>
    <property type="match status" value="1"/>
</dbReference>
<sequence length="354" mass="40085">MSASFFPSSTSSPSRAWKPLCSPNLLPMNPNLHRFKIPSSSSPPPAFTITGLPSSTAPVLKKRKRYRRILPGEAEGIVQEMRFVAMRLRDNAGDKEKQEEESSNGGEETWQPSMEGFLKYLVDSKLVFETIERIVDESTDVATCKNLVEEAGIIVLVPFCILVREQNGKFLFSCSDLESSLLCLPSFSFIYFFEIDGNKILHLALLGKDPKQPDEVYFRKTGLERASSLSKDLEWLSKREIIPQPSNPGTTYAKYLSQLAENNVPSFLCHFYNIYFAHITGGQEIGKKVCSMLLEGSELEFYKWDGDANKSLKDVRDNLNNLGEHWTREEKNTCLKEAAKSFRYLGQIVRLIIL</sequence>
<dbReference type="GO" id="GO:0009507">
    <property type="term" value="C:chloroplast"/>
    <property type="evidence" value="ECO:0007669"/>
    <property type="project" value="UniProtKB-SubCell"/>
</dbReference>
<feature type="compositionally biased region" description="Basic and acidic residues" evidence="7">
    <location>
        <begin position="90"/>
        <end position="100"/>
    </location>
</feature>
<dbReference type="AlphaFoldDB" id="A0A8J5FYX2"/>
<dbReference type="GO" id="GO:0015979">
    <property type="term" value="P:photosynthesis"/>
    <property type="evidence" value="ECO:0007669"/>
    <property type="project" value="UniProtKB-KW"/>
</dbReference>
<keyword evidence="5" id="KW-0934">Plastid</keyword>
<evidence type="ECO:0000256" key="7">
    <source>
        <dbReference type="SAM" id="MobiDB-lite"/>
    </source>
</evidence>
<dbReference type="SUPFAM" id="SSF48613">
    <property type="entry name" value="Heme oxygenase-like"/>
    <property type="match status" value="1"/>
</dbReference>
<comment type="caution">
    <text evidence="8">The sequence shown here is derived from an EMBL/GenBank/DDBJ whole genome shotgun (WGS) entry which is preliminary data.</text>
</comment>
<comment type="similarity">
    <text evidence="2">Belongs to the heme oxygenase family.</text>
</comment>
<dbReference type="InterPro" id="IPR016084">
    <property type="entry name" value="Haem_Oase-like_multi-hlx"/>
</dbReference>
<dbReference type="EMBL" id="JACMSC010000012">
    <property type="protein sequence ID" value="KAG6496471.1"/>
    <property type="molecule type" value="Genomic_DNA"/>
</dbReference>
<keyword evidence="3" id="KW-0150">Chloroplast</keyword>
<comment type="subcellular location">
    <subcellularLocation>
        <location evidence="1">Plastid</location>
        <location evidence="1">Chloroplast</location>
    </subcellularLocation>
</comment>
<reference evidence="8 9" key="1">
    <citation type="submission" date="2020-08" db="EMBL/GenBank/DDBJ databases">
        <title>Plant Genome Project.</title>
        <authorList>
            <person name="Zhang R.-G."/>
        </authorList>
    </citation>
    <scope>NUCLEOTIDE SEQUENCE [LARGE SCALE GENOMIC DNA]</scope>
    <source>
        <tissue evidence="8">Rhizome</tissue>
    </source>
</reference>
<gene>
    <name evidence="8" type="ORF">ZIOFF_044338</name>
</gene>
<dbReference type="CDD" id="cd19165">
    <property type="entry name" value="HemeO"/>
    <property type="match status" value="1"/>
</dbReference>
<evidence type="ECO:0000256" key="1">
    <source>
        <dbReference type="ARBA" id="ARBA00004229"/>
    </source>
</evidence>
<keyword evidence="9" id="KW-1185">Reference proteome</keyword>
<evidence type="ECO:0000313" key="9">
    <source>
        <dbReference type="Proteomes" id="UP000734854"/>
    </source>
</evidence>